<dbReference type="PANTHER" id="PTHR11060:SF0">
    <property type="entry name" value="PROTEIN MEMO1"/>
    <property type="match status" value="1"/>
</dbReference>
<evidence type="ECO:0008006" key="4">
    <source>
        <dbReference type="Google" id="ProtNLM"/>
    </source>
</evidence>
<dbReference type="EMBL" id="CAXLJL010000156">
    <property type="protein sequence ID" value="CAL5133297.1"/>
    <property type="molecule type" value="Genomic_DNA"/>
</dbReference>
<sequence length="296" mass="33661">MRIIRTDSHAGSWYVDDAERLGSQLSSWLCKPSEDLKPAKAIIVPHAGYKYSGACAAYAFKQLDPEKIKRVFIFGPSHHLDIGSRCALSSATECETPFYNLTVDEEVCDQLKDTGEFVFLTIEKDEAEHSVEMQLPYIAKLMENHRNEFKIVPIVVGSLNAEKEALYGRIFAPYLSDPSTVFVISSDFCHWGERFRYQYYHKKDGAIWQSIENLDRMGMRAIETLDPPEFSAYIQNYNNTICGRRGISVLLHAVATARRKSELKWEMKFVHYAQSSHCQSMADSSVSYAAGVLMVR</sequence>
<proteinExistence type="inferred from homology"/>
<comment type="caution">
    <text evidence="2">The sequence shown here is derived from an EMBL/GenBank/DDBJ whole genome shotgun (WGS) entry which is preliminary data.</text>
</comment>
<dbReference type="NCBIfam" id="TIGR04336">
    <property type="entry name" value="AmmeMemoSam_B"/>
    <property type="match status" value="1"/>
</dbReference>
<dbReference type="HAMAP" id="MF_00055">
    <property type="entry name" value="MEMO1"/>
    <property type="match status" value="1"/>
</dbReference>
<name>A0AAV2TCW0_CALDB</name>
<dbReference type="PANTHER" id="PTHR11060">
    <property type="entry name" value="PROTEIN MEMO1"/>
    <property type="match status" value="1"/>
</dbReference>
<organism evidence="2 3">
    <name type="scientific">Calicophoron daubneyi</name>
    <name type="common">Rumen fluke</name>
    <name type="synonym">Paramphistomum daubneyi</name>
    <dbReference type="NCBI Taxonomy" id="300641"/>
    <lineage>
        <taxon>Eukaryota</taxon>
        <taxon>Metazoa</taxon>
        <taxon>Spiralia</taxon>
        <taxon>Lophotrochozoa</taxon>
        <taxon>Platyhelminthes</taxon>
        <taxon>Trematoda</taxon>
        <taxon>Digenea</taxon>
        <taxon>Plagiorchiida</taxon>
        <taxon>Pronocephalata</taxon>
        <taxon>Paramphistomoidea</taxon>
        <taxon>Paramphistomidae</taxon>
        <taxon>Calicophoron</taxon>
    </lineage>
</organism>
<dbReference type="Pfam" id="PF01875">
    <property type="entry name" value="Memo"/>
    <property type="match status" value="1"/>
</dbReference>
<evidence type="ECO:0000313" key="3">
    <source>
        <dbReference type="Proteomes" id="UP001497525"/>
    </source>
</evidence>
<dbReference type="CDD" id="cd07361">
    <property type="entry name" value="MEMO_like"/>
    <property type="match status" value="1"/>
</dbReference>
<dbReference type="InterPro" id="IPR002737">
    <property type="entry name" value="MEMO1_fam"/>
</dbReference>
<dbReference type="Proteomes" id="UP001497525">
    <property type="component" value="Unassembled WGS sequence"/>
</dbReference>
<reference evidence="2" key="1">
    <citation type="submission" date="2024-06" db="EMBL/GenBank/DDBJ databases">
        <authorList>
            <person name="Liu X."/>
            <person name="Lenzi L."/>
            <person name="Haldenby T S."/>
            <person name="Uol C."/>
        </authorList>
    </citation>
    <scope>NUCLEOTIDE SEQUENCE</scope>
</reference>
<evidence type="ECO:0000313" key="2">
    <source>
        <dbReference type="EMBL" id="CAL5133297.1"/>
    </source>
</evidence>
<dbReference type="AlphaFoldDB" id="A0AAV2TCW0"/>
<comment type="similarity">
    <text evidence="1">Belongs to the MEMO1 family.</text>
</comment>
<protein>
    <recommendedName>
        <fullName evidence="4">Protein MEMO1</fullName>
    </recommendedName>
</protein>
<evidence type="ECO:0000256" key="1">
    <source>
        <dbReference type="ARBA" id="ARBA00006315"/>
    </source>
</evidence>
<dbReference type="Gene3D" id="3.40.830.10">
    <property type="entry name" value="LigB-like"/>
    <property type="match status" value="1"/>
</dbReference>
<gene>
    <name evidence="2" type="ORF">CDAUBV1_LOCUS6556</name>
</gene>
<accession>A0AAV2TCW0</accession>